<dbReference type="RefSeq" id="WP_062447850.1">
    <property type="nucleotide sequence ID" value="NZ_BMCJ01000001.1"/>
</dbReference>
<dbReference type="PANTHER" id="PTHR13887">
    <property type="entry name" value="GLUTATHIONE S-TRANSFERASE KAPPA"/>
    <property type="match status" value="1"/>
</dbReference>
<dbReference type="SUPFAM" id="SSF52833">
    <property type="entry name" value="Thioredoxin-like"/>
    <property type="match status" value="1"/>
</dbReference>
<dbReference type="CDD" id="cd03024">
    <property type="entry name" value="DsbA_FrnE"/>
    <property type="match status" value="1"/>
</dbReference>
<proteinExistence type="predicted"/>
<comment type="caution">
    <text evidence="3">The sequence shown here is derived from an EMBL/GenBank/DDBJ whole genome shotgun (WGS) entry which is preliminary data.</text>
</comment>
<organism evidence="3 4">
    <name type="scientific">Thalassobacillus devorans</name>
    <dbReference type="NCBI Taxonomy" id="279813"/>
    <lineage>
        <taxon>Bacteria</taxon>
        <taxon>Bacillati</taxon>
        <taxon>Bacillota</taxon>
        <taxon>Bacilli</taxon>
        <taxon>Bacillales</taxon>
        <taxon>Bacillaceae</taxon>
        <taxon>Thalassobacillus</taxon>
    </lineage>
</organism>
<sequence length="240" mass="27573">MKIEVWSDFVCPFCYIGKRRLEQALEKFEHKDDVEVIFKSYELQPHIQSDENVSVYEVLARKMGTTVEQAKAMNDQLVETAKTVGLEYNFDEVKQTNTLEAHRLFKYAEKQGKGLEFTERLMRAYFTESLFLGRPDTLIELAEEVGLDGEEAEEVLVGDDFLEDVRNDQREAQQIGVQGVPFFVFNRKYAISGAQPPELFQETLEKVWQEENETPSLQQIQTSADAACTDDSCEVTDDNN</sequence>
<feature type="compositionally biased region" description="Polar residues" evidence="1">
    <location>
        <begin position="214"/>
        <end position="224"/>
    </location>
</feature>
<gene>
    <name evidence="3" type="primary">frnE</name>
    <name evidence="3" type="ORF">GCM10007216_06360</name>
</gene>
<keyword evidence="4" id="KW-1185">Reference proteome</keyword>
<feature type="domain" description="DSBA-like thioredoxin" evidence="2">
    <location>
        <begin position="3"/>
        <end position="204"/>
    </location>
</feature>
<dbReference type="PANTHER" id="PTHR13887:SF41">
    <property type="entry name" value="THIOREDOXIN SUPERFAMILY PROTEIN"/>
    <property type="match status" value="1"/>
</dbReference>
<dbReference type="Proteomes" id="UP000619534">
    <property type="component" value="Unassembled WGS sequence"/>
</dbReference>
<feature type="compositionally biased region" description="Acidic residues" evidence="1">
    <location>
        <begin position="231"/>
        <end position="240"/>
    </location>
</feature>
<dbReference type="InterPro" id="IPR036249">
    <property type="entry name" value="Thioredoxin-like_sf"/>
</dbReference>
<evidence type="ECO:0000256" key="1">
    <source>
        <dbReference type="SAM" id="MobiDB-lite"/>
    </source>
</evidence>
<dbReference type="Pfam" id="PF01323">
    <property type="entry name" value="DSBA"/>
    <property type="match status" value="1"/>
</dbReference>
<protein>
    <submittedName>
        <fullName evidence="3">DSBA oxidoreductase</fullName>
    </submittedName>
</protein>
<evidence type="ECO:0000313" key="4">
    <source>
        <dbReference type="Proteomes" id="UP000619534"/>
    </source>
</evidence>
<name>A0ABQ1NK94_9BACI</name>
<dbReference type="InterPro" id="IPR001853">
    <property type="entry name" value="DSBA-like_thioredoxin_dom"/>
</dbReference>
<evidence type="ECO:0000259" key="2">
    <source>
        <dbReference type="Pfam" id="PF01323"/>
    </source>
</evidence>
<evidence type="ECO:0000313" key="3">
    <source>
        <dbReference type="EMBL" id="GGC78611.1"/>
    </source>
</evidence>
<feature type="region of interest" description="Disordered" evidence="1">
    <location>
        <begin position="211"/>
        <end position="240"/>
    </location>
</feature>
<dbReference type="Gene3D" id="3.40.30.10">
    <property type="entry name" value="Glutaredoxin"/>
    <property type="match status" value="1"/>
</dbReference>
<reference evidence="4" key="1">
    <citation type="journal article" date="2019" name="Int. J. Syst. Evol. Microbiol.">
        <title>The Global Catalogue of Microorganisms (GCM) 10K type strain sequencing project: providing services to taxonomists for standard genome sequencing and annotation.</title>
        <authorList>
            <consortium name="The Broad Institute Genomics Platform"/>
            <consortium name="The Broad Institute Genome Sequencing Center for Infectious Disease"/>
            <person name="Wu L."/>
            <person name="Ma J."/>
        </authorList>
    </citation>
    <scope>NUCLEOTIDE SEQUENCE [LARGE SCALE GENOMIC DNA]</scope>
    <source>
        <strain evidence="4">CCM 7282</strain>
    </source>
</reference>
<accession>A0ABQ1NK94</accession>
<dbReference type="EMBL" id="BMCJ01000001">
    <property type="protein sequence ID" value="GGC78611.1"/>
    <property type="molecule type" value="Genomic_DNA"/>
</dbReference>